<dbReference type="InterPro" id="IPR012349">
    <property type="entry name" value="Split_barrel_FMN-bd"/>
</dbReference>
<evidence type="ECO:0000313" key="2">
    <source>
        <dbReference type="EMBL" id="CAD6490373.1"/>
    </source>
</evidence>
<sequence length="133" mass="14618">MVKMSKEVMDMVNDPNAPSILATVSIEGIPDVVPMGTFSAVDEETLAFADVFLLKTKKNLETTKKTAVTAFKKTDGYQIKGTFKEFQTSGPIFEKKKKMVKDKLDLDIRSVGIIKVEEVYVVSIGPEAGKQIA</sequence>
<name>A0A811T0S7_9EURY</name>
<dbReference type="PANTHER" id="PTHR40660:SF1">
    <property type="entry name" value="5'-PHOSPHATE OXIDASE PUTATIVE DOMAIN-CONTAINING PROTEIN-RELATED"/>
    <property type="match status" value="1"/>
</dbReference>
<dbReference type="Gene3D" id="2.30.110.10">
    <property type="entry name" value="Electron Transport, Fmn-binding Protein, Chain A"/>
    <property type="match status" value="1"/>
</dbReference>
<dbReference type="PANTHER" id="PTHR40660">
    <property type="entry name" value="5'-PHOSPHATE OXIDASE PUTATIVE DOMAIN-CONTAINING PROTEIN-RELATED"/>
    <property type="match status" value="1"/>
</dbReference>
<dbReference type="EMBL" id="CAJHIN010000020">
    <property type="protein sequence ID" value="CAD6490373.1"/>
    <property type="molecule type" value="Genomic_DNA"/>
</dbReference>
<protein>
    <recommendedName>
        <fullName evidence="1">Pyridoxamine 5'-phosphate oxidase N-terminal domain-containing protein</fullName>
    </recommendedName>
</protein>
<dbReference type="Pfam" id="PF01243">
    <property type="entry name" value="PNPOx_N"/>
    <property type="match status" value="1"/>
</dbReference>
<gene>
    <name evidence="2" type="ORF">KFBDDELM_00257</name>
</gene>
<evidence type="ECO:0000259" key="1">
    <source>
        <dbReference type="Pfam" id="PF01243"/>
    </source>
</evidence>
<organism evidence="2 3">
    <name type="scientific">Candidatus Argoarchaeum ethanivorans</name>
    <dbReference type="NCBI Taxonomy" id="2608793"/>
    <lineage>
        <taxon>Archaea</taxon>
        <taxon>Methanobacteriati</taxon>
        <taxon>Methanobacteriota</taxon>
        <taxon>Stenosarchaea group</taxon>
        <taxon>Methanomicrobia</taxon>
        <taxon>Methanosarcinales</taxon>
        <taxon>Methanosarcinales incertae sedis</taxon>
        <taxon>GOM Arc I cluster</taxon>
        <taxon>Candidatus Argoarchaeum</taxon>
    </lineage>
</organism>
<accession>A0A811T0S7</accession>
<dbReference type="AlphaFoldDB" id="A0A811T0S7"/>
<dbReference type="InterPro" id="IPR011576">
    <property type="entry name" value="Pyridox_Oxase_N"/>
</dbReference>
<feature type="domain" description="Pyridoxamine 5'-phosphate oxidase N-terminal" evidence="1">
    <location>
        <begin position="6"/>
        <end position="121"/>
    </location>
</feature>
<dbReference type="SUPFAM" id="SSF50475">
    <property type="entry name" value="FMN-binding split barrel"/>
    <property type="match status" value="1"/>
</dbReference>
<proteinExistence type="predicted"/>
<reference evidence="2" key="1">
    <citation type="submission" date="2020-10" db="EMBL/GenBank/DDBJ databases">
        <authorList>
            <person name="Hahn C.J."/>
            <person name="Laso-Perez R."/>
            <person name="Vulcano F."/>
            <person name="Vaziourakis K.-M."/>
            <person name="Stokke R."/>
            <person name="Steen I.H."/>
            <person name="Teske A."/>
            <person name="Boetius A."/>
            <person name="Liebeke M."/>
            <person name="Amann R."/>
            <person name="Knittel K."/>
        </authorList>
    </citation>
    <scope>NUCLEOTIDE SEQUENCE</scope>
    <source>
        <strain evidence="2">Gfbio:e3339647-f889-4370-9287-4fb5cb688e4c:AG392E03_GoMArc1</strain>
    </source>
</reference>
<comment type="caution">
    <text evidence="2">The sequence shown here is derived from an EMBL/GenBank/DDBJ whole genome shotgun (WGS) entry which is preliminary data.</text>
</comment>
<evidence type="ECO:0000313" key="3">
    <source>
        <dbReference type="Proteomes" id="UP000606624"/>
    </source>
</evidence>
<dbReference type="Proteomes" id="UP000606624">
    <property type="component" value="Unassembled WGS sequence"/>
</dbReference>